<dbReference type="AlphaFoldDB" id="A0A381U758"/>
<protein>
    <submittedName>
        <fullName evidence="1">Uncharacterized protein</fullName>
    </submittedName>
</protein>
<accession>A0A381U758</accession>
<name>A0A381U758_9ZZZZ</name>
<feature type="non-terminal residue" evidence="1">
    <location>
        <position position="39"/>
    </location>
</feature>
<sequence length="39" mass="4543">MVSLIAAYNQETLAESYDKFKKNSEITFFPRTIVTGWWG</sequence>
<evidence type="ECO:0000313" key="1">
    <source>
        <dbReference type="EMBL" id="SVA24066.1"/>
    </source>
</evidence>
<dbReference type="EMBL" id="UINC01005869">
    <property type="protein sequence ID" value="SVA24066.1"/>
    <property type="molecule type" value="Genomic_DNA"/>
</dbReference>
<proteinExistence type="predicted"/>
<gene>
    <name evidence="1" type="ORF">METZ01_LOCUS76920</name>
</gene>
<organism evidence="1">
    <name type="scientific">marine metagenome</name>
    <dbReference type="NCBI Taxonomy" id="408172"/>
    <lineage>
        <taxon>unclassified sequences</taxon>
        <taxon>metagenomes</taxon>
        <taxon>ecological metagenomes</taxon>
    </lineage>
</organism>
<reference evidence="1" key="1">
    <citation type="submission" date="2018-05" db="EMBL/GenBank/DDBJ databases">
        <authorList>
            <person name="Lanie J.A."/>
            <person name="Ng W.-L."/>
            <person name="Kazmierczak K.M."/>
            <person name="Andrzejewski T.M."/>
            <person name="Davidsen T.M."/>
            <person name="Wayne K.J."/>
            <person name="Tettelin H."/>
            <person name="Glass J.I."/>
            <person name="Rusch D."/>
            <person name="Podicherti R."/>
            <person name="Tsui H.-C.T."/>
            <person name="Winkler M.E."/>
        </authorList>
    </citation>
    <scope>NUCLEOTIDE SEQUENCE</scope>
</reference>